<feature type="active site" description="Charge relay system" evidence="9 10">
    <location>
        <position position="215"/>
    </location>
</feature>
<evidence type="ECO:0000313" key="15">
    <source>
        <dbReference type="EMBL" id="KAK7381954.1"/>
    </source>
</evidence>
<evidence type="ECO:0000256" key="6">
    <source>
        <dbReference type="ARBA" id="ARBA00022801"/>
    </source>
</evidence>
<evidence type="ECO:0000256" key="5">
    <source>
        <dbReference type="ARBA" id="ARBA00022729"/>
    </source>
</evidence>
<dbReference type="FunFam" id="3.30.70.80:FF:000003">
    <property type="entry name" value="Subtilisin-like protease SBT1.9"/>
    <property type="match status" value="1"/>
</dbReference>
<dbReference type="PRINTS" id="PR00723">
    <property type="entry name" value="SUBTILISIN"/>
</dbReference>
<keyword evidence="4 10" id="KW-0645">Protease</keyword>
<dbReference type="Pfam" id="PF17766">
    <property type="entry name" value="fn3_6"/>
    <property type="match status" value="1"/>
</dbReference>
<dbReference type="EMBL" id="JAYMYR010000001">
    <property type="protein sequence ID" value="KAK7381954.1"/>
    <property type="molecule type" value="Genomic_DNA"/>
</dbReference>
<keyword evidence="16" id="KW-1185">Reference proteome</keyword>
<dbReference type="InterPro" id="IPR034197">
    <property type="entry name" value="Peptidases_S8_3"/>
</dbReference>
<name>A0AAN9P472_PHACN</name>
<dbReference type="AlphaFoldDB" id="A0AAN9P472"/>
<evidence type="ECO:0000256" key="1">
    <source>
        <dbReference type="ARBA" id="ARBA00004613"/>
    </source>
</evidence>
<comment type="subcellular location">
    <subcellularLocation>
        <location evidence="1">Secreted</location>
    </subcellularLocation>
</comment>
<feature type="active site" description="Charge relay system" evidence="9 10">
    <location>
        <position position="148"/>
    </location>
</feature>
<dbReference type="GO" id="GO:0009609">
    <property type="term" value="P:response to symbiotic bacterium"/>
    <property type="evidence" value="ECO:0007669"/>
    <property type="project" value="UniProtKB-ARBA"/>
</dbReference>
<dbReference type="InterPro" id="IPR037045">
    <property type="entry name" value="S8pro/Inhibitor_I9_sf"/>
</dbReference>
<evidence type="ECO:0000256" key="3">
    <source>
        <dbReference type="ARBA" id="ARBA00022525"/>
    </source>
</evidence>
<dbReference type="InterPro" id="IPR045051">
    <property type="entry name" value="SBT"/>
</dbReference>
<dbReference type="GO" id="GO:0009610">
    <property type="term" value="P:response to symbiotic fungus"/>
    <property type="evidence" value="ECO:0007669"/>
    <property type="project" value="UniProtKB-ARBA"/>
</dbReference>
<evidence type="ECO:0000259" key="14">
    <source>
        <dbReference type="Pfam" id="PF17766"/>
    </source>
</evidence>
<dbReference type="PANTHER" id="PTHR10795">
    <property type="entry name" value="PROPROTEIN CONVERTASE SUBTILISIN/KEXIN"/>
    <property type="match status" value="1"/>
</dbReference>
<feature type="signal peptide" evidence="11">
    <location>
        <begin position="1"/>
        <end position="24"/>
    </location>
</feature>
<dbReference type="GO" id="GO:0005576">
    <property type="term" value="C:extracellular region"/>
    <property type="evidence" value="ECO:0007669"/>
    <property type="project" value="UniProtKB-SubCell"/>
</dbReference>
<sequence length="749" mass="80508">MATITRVFLCFSSIIILNLVHTLAQSHNYIIHMDASAMPKAFSTQHAWHLSTLSSVLDNADTSNHNNLNTAYSKLIYTYTNAMNGFSANLSPKEFEALKRSPGYVSSTLDLLTKLDTSHSPEFLGLNPNTGAWPAAKFGEDVIVGLVDSGVWPESESFNDEGLPDKLPSRWYGNCESSIKCNRKLIGARFFNKGFVAQQAQLSTIVNSTRDTEGHGTHTSSTAVGSQVDNASFFGYANGSAKGVASRARLAMYKVVWNDRIYTSDVMAAIDTAISDGVDILSLSLGFDDATLSDDAVAIATFAAMDRGIFVATSAGNAGPGRGTLHNGIPWVTNVAAGTLDREFHGTLTLANGVNISGLSMYLGNYSAHQVPIVFMGSCDDLTKLGNARSKIVVCEDMGGNIDNLASNIDTTNVLATVFISSVTDLSVFLQHSFAGIIINPRYGEILKAYIKSNSDAKASMSFKITALGITPAPSVDSYSSRGPSNSCPFVLKPDITAPGTSILAAWPQNLQVAQFGAQTLYNNFNFLTGTSMACPHVAGVAALLKGAHPDWSPAVIRSAIMTTSDIFDNTKKLIKDIGEGDKPASPLAMGAGHINPNKALDPGLVYDVGGQDYVNLLCAMNFTQENIKAITRSSSYNCSKPSLDLNYPSFTALFNGSSKESRITWEFVRTVTYFGEGQTIYTASITPIKGFNVSIIPSKLVFKEKNEKLSFKLRIEGPKIEGFGYITWTDVKHVVRSPIVVINQASSQ</sequence>
<dbReference type="InterPro" id="IPR010259">
    <property type="entry name" value="S8pro/Inhibitor_I9"/>
</dbReference>
<dbReference type="InterPro" id="IPR036852">
    <property type="entry name" value="Peptidase_S8/S53_dom_sf"/>
</dbReference>
<evidence type="ECO:0000256" key="8">
    <source>
        <dbReference type="ARBA" id="ARBA00023180"/>
    </source>
</evidence>
<dbReference type="SUPFAM" id="SSF52743">
    <property type="entry name" value="Subtilisin-like"/>
    <property type="match status" value="1"/>
</dbReference>
<dbReference type="Gene3D" id="3.50.30.30">
    <property type="match status" value="1"/>
</dbReference>
<protein>
    <recommendedName>
        <fullName evidence="17">Subtilisin-like protease</fullName>
    </recommendedName>
</protein>
<feature type="domain" description="Peptidase S8/S53" evidence="12">
    <location>
        <begin position="139"/>
        <end position="571"/>
    </location>
</feature>
<dbReference type="InterPro" id="IPR000209">
    <property type="entry name" value="Peptidase_S8/S53_dom"/>
</dbReference>
<comment type="caution">
    <text evidence="15">The sequence shown here is derived from an EMBL/GenBank/DDBJ whole genome shotgun (WGS) entry which is preliminary data.</text>
</comment>
<feature type="domain" description="Subtilisin-like protease fibronectin type-III" evidence="14">
    <location>
        <begin position="645"/>
        <end position="742"/>
    </location>
</feature>
<reference evidence="15 16" key="1">
    <citation type="submission" date="2024-01" db="EMBL/GenBank/DDBJ databases">
        <title>The genomes of 5 underutilized Papilionoideae crops provide insights into root nodulation and disease resistanc.</title>
        <authorList>
            <person name="Jiang F."/>
        </authorList>
    </citation>
    <scope>NUCLEOTIDE SEQUENCE [LARGE SCALE GENOMIC DNA]</scope>
    <source>
        <strain evidence="15">JINMINGXINNONG_FW02</strain>
        <tissue evidence="15">Leaves</tissue>
    </source>
</reference>
<dbReference type="PROSITE" id="PS00138">
    <property type="entry name" value="SUBTILASE_SER"/>
    <property type="match status" value="1"/>
</dbReference>
<evidence type="ECO:0000259" key="13">
    <source>
        <dbReference type="Pfam" id="PF05922"/>
    </source>
</evidence>
<dbReference type="Gene3D" id="2.60.40.2310">
    <property type="match status" value="1"/>
</dbReference>
<dbReference type="CDD" id="cd02120">
    <property type="entry name" value="PA_subtilisin_like"/>
    <property type="match status" value="1"/>
</dbReference>
<dbReference type="Gene3D" id="3.40.50.200">
    <property type="entry name" value="Peptidase S8/S53 domain"/>
    <property type="match status" value="1"/>
</dbReference>
<keyword evidence="5 11" id="KW-0732">Signal</keyword>
<dbReference type="InterPro" id="IPR041469">
    <property type="entry name" value="Subtilisin-like_FN3"/>
</dbReference>
<evidence type="ECO:0000256" key="7">
    <source>
        <dbReference type="ARBA" id="ARBA00022825"/>
    </source>
</evidence>
<dbReference type="Pfam" id="PF00082">
    <property type="entry name" value="Peptidase_S8"/>
    <property type="match status" value="1"/>
</dbReference>
<dbReference type="Pfam" id="PF05922">
    <property type="entry name" value="Inhibitor_I9"/>
    <property type="match status" value="1"/>
</dbReference>
<organism evidence="15 16">
    <name type="scientific">Phaseolus coccineus</name>
    <name type="common">Scarlet runner bean</name>
    <name type="synonym">Phaseolus multiflorus</name>
    <dbReference type="NCBI Taxonomy" id="3886"/>
    <lineage>
        <taxon>Eukaryota</taxon>
        <taxon>Viridiplantae</taxon>
        <taxon>Streptophyta</taxon>
        <taxon>Embryophyta</taxon>
        <taxon>Tracheophyta</taxon>
        <taxon>Spermatophyta</taxon>
        <taxon>Magnoliopsida</taxon>
        <taxon>eudicotyledons</taxon>
        <taxon>Gunneridae</taxon>
        <taxon>Pentapetalae</taxon>
        <taxon>rosids</taxon>
        <taxon>fabids</taxon>
        <taxon>Fabales</taxon>
        <taxon>Fabaceae</taxon>
        <taxon>Papilionoideae</taxon>
        <taxon>50 kb inversion clade</taxon>
        <taxon>NPAAA clade</taxon>
        <taxon>indigoferoid/millettioid clade</taxon>
        <taxon>Phaseoleae</taxon>
        <taxon>Phaseolus</taxon>
    </lineage>
</organism>
<evidence type="ECO:0000256" key="2">
    <source>
        <dbReference type="ARBA" id="ARBA00011073"/>
    </source>
</evidence>
<comment type="similarity">
    <text evidence="2 10">Belongs to the peptidase S8 family.</text>
</comment>
<proteinExistence type="inferred from homology"/>
<evidence type="ECO:0000313" key="16">
    <source>
        <dbReference type="Proteomes" id="UP001374584"/>
    </source>
</evidence>
<feature type="active site" description="Charge relay system" evidence="9 10">
    <location>
        <position position="532"/>
    </location>
</feature>
<keyword evidence="3" id="KW-0964">Secreted</keyword>
<dbReference type="Proteomes" id="UP001374584">
    <property type="component" value="Unassembled WGS sequence"/>
</dbReference>
<evidence type="ECO:0008006" key="17">
    <source>
        <dbReference type="Google" id="ProtNLM"/>
    </source>
</evidence>
<evidence type="ECO:0000256" key="4">
    <source>
        <dbReference type="ARBA" id="ARBA00022670"/>
    </source>
</evidence>
<dbReference type="PROSITE" id="PS51892">
    <property type="entry name" value="SUBTILASE"/>
    <property type="match status" value="1"/>
</dbReference>
<keyword evidence="7 10" id="KW-0720">Serine protease</keyword>
<evidence type="ECO:0000256" key="10">
    <source>
        <dbReference type="PROSITE-ProRule" id="PRU01240"/>
    </source>
</evidence>
<dbReference type="InterPro" id="IPR023828">
    <property type="entry name" value="Peptidase_S8_Ser-AS"/>
</dbReference>
<feature type="chain" id="PRO_5042816374" description="Subtilisin-like protease" evidence="11">
    <location>
        <begin position="25"/>
        <end position="749"/>
    </location>
</feature>
<gene>
    <name evidence="15" type="ORF">VNO80_00536</name>
</gene>
<dbReference type="GO" id="GO:0006508">
    <property type="term" value="P:proteolysis"/>
    <property type="evidence" value="ECO:0007669"/>
    <property type="project" value="UniProtKB-KW"/>
</dbReference>
<dbReference type="FunFam" id="3.40.50.200:FF:000006">
    <property type="entry name" value="Subtilisin-like protease SBT1.5"/>
    <property type="match status" value="1"/>
</dbReference>
<dbReference type="Gene3D" id="3.30.70.80">
    <property type="entry name" value="Peptidase S8 propeptide/proteinase inhibitor I9"/>
    <property type="match status" value="1"/>
</dbReference>
<feature type="domain" description="Inhibitor I9" evidence="13">
    <location>
        <begin position="28"/>
        <end position="112"/>
    </location>
</feature>
<evidence type="ECO:0000256" key="11">
    <source>
        <dbReference type="SAM" id="SignalP"/>
    </source>
</evidence>
<evidence type="ECO:0000259" key="12">
    <source>
        <dbReference type="Pfam" id="PF00082"/>
    </source>
</evidence>
<dbReference type="GO" id="GO:0004252">
    <property type="term" value="F:serine-type endopeptidase activity"/>
    <property type="evidence" value="ECO:0007669"/>
    <property type="project" value="UniProtKB-UniRule"/>
</dbReference>
<keyword evidence="6 10" id="KW-0378">Hydrolase</keyword>
<dbReference type="CDD" id="cd04852">
    <property type="entry name" value="Peptidases_S8_3"/>
    <property type="match status" value="1"/>
</dbReference>
<evidence type="ECO:0000256" key="9">
    <source>
        <dbReference type="PIRSR" id="PIRSR615500-1"/>
    </source>
</evidence>
<dbReference type="InterPro" id="IPR015500">
    <property type="entry name" value="Peptidase_S8_subtilisin-rel"/>
</dbReference>
<accession>A0AAN9P472</accession>
<keyword evidence="8" id="KW-0325">Glycoprotein</keyword>